<evidence type="ECO:0000256" key="1">
    <source>
        <dbReference type="ARBA" id="ARBA00022574"/>
    </source>
</evidence>
<dbReference type="Gene3D" id="3.40.50.1460">
    <property type="match status" value="1"/>
</dbReference>
<feature type="repeat" description="WD" evidence="3">
    <location>
        <begin position="432"/>
        <end position="473"/>
    </location>
</feature>
<dbReference type="PROSITE" id="PS50294">
    <property type="entry name" value="WD_REPEATS_REGION"/>
    <property type="match status" value="6"/>
</dbReference>
<feature type="repeat" description="WD" evidence="3">
    <location>
        <begin position="389"/>
        <end position="430"/>
    </location>
</feature>
<sequence length="600" mass="63662">MTGTRPAPELPDQHRSALLIATGVYRDPELARLRAPAQDAADLAEVLGAPSLGGFGVTTLVDPEVHALRIAVDDFLSGRGPGEVVVVYLSCHGLLDARRRLYFAATDTNKARLPSTSLDAQWLLERLDDCRARRQILILDCCFSGAFARVKGGKGSEDITLDRHFGVEHGRGRVVLTASRATEYSFEGEPLNPSGTRSGGGDLPVQGSVFTSALVDGLRTGKADKDGDGFVSVSEAYAYAYAKVREAGEAQTPQQWLYGGEGEVFLTRSPLGVRVDRPQPKPAPQQTRMPPTWTWMLSCRHPVRAVAFSPDGSLLASAGKGGSVQLWNPQTRQETGSAIASARSVQALAFSPDGALLAEGGFDRKVYLWRPDGPRSLQFPHLLRSHQTLGGRTGVVFALAFSPDGSLLAAGGRAKTVRLWNPHTREPVGEPLTGHTKYVIALAFSPDGTLLATASTDKTVRLWDPRTGKPVGEPLAGIEMGSNGLAFSPDGSLLVNAGGYGEGPRMWDPRTGRPVSNRFPGYKEHTCAIAFSPDGALLATAGTGKTIRLWNPRTGQPVGQPLTGHKGAIHSLAFSSDGSILASGSIDATIGLWGLPASNA</sequence>
<feature type="repeat" description="WD" evidence="3">
    <location>
        <begin position="338"/>
        <end position="369"/>
    </location>
</feature>
<keyword evidence="2" id="KW-0677">Repeat</keyword>
<name>A0ABS5KW75_9ACTN</name>
<gene>
    <name evidence="5" type="ORF">KGQ19_25995</name>
</gene>
<evidence type="ECO:0000256" key="3">
    <source>
        <dbReference type="PROSITE-ProRule" id="PRU00221"/>
    </source>
</evidence>
<reference evidence="5 6" key="1">
    <citation type="submission" date="2020-02" db="EMBL/GenBank/DDBJ databases">
        <title>Acidophilic actinobacteria isolated from forest soil.</title>
        <authorList>
            <person name="Golinska P."/>
        </authorList>
    </citation>
    <scope>NUCLEOTIDE SEQUENCE [LARGE SCALE GENOMIC DNA]</scope>
    <source>
        <strain evidence="5 6">NL8</strain>
    </source>
</reference>
<dbReference type="Gene3D" id="2.130.10.10">
    <property type="entry name" value="YVTN repeat-like/Quinoprotein amine dehydrogenase"/>
    <property type="match status" value="3"/>
</dbReference>
<keyword evidence="6" id="KW-1185">Reference proteome</keyword>
<proteinExistence type="predicted"/>
<feature type="repeat" description="WD" evidence="3">
    <location>
        <begin position="562"/>
        <end position="600"/>
    </location>
</feature>
<dbReference type="InterPro" id="IPR036322">
    <property type="entry name" value="WD40_repeat_dom_sf"/>
</dbReference>
<dbReference type="PANTHER" id="PTHR19879">
    <property type="entry name" value="TRANSCRIPTION INITIATION FACTOR TFIID"/>
    <property type="match status" value="1"/>
</dbReference>
<feature type="repeat" description="WD" evidence="3">
    <location>
        <begin position="519"/>
        <end position="560"/>
    </location>
</feature>
<dbReference type="Proteomes" id="UP000730482">
    <property type="component" value="Unassembled WGS sequence"/>
</dbReference>
<dbReference type="NCBIfam" id="NF047832">
    <property type="entry name" value="caspase_w_EACC1"/>
    <property type="match status" value="1"/>
</dbReference>
<dbReference type="Pfam" id="PF00400">
    <property type="entry name" value="WD40"/>
    <property type="match status" value="6"/>
</dbReference>
<dbReference type="SMART" id="SM00320">
    <property type="entry name" value="WD40"/>
    <property type="match status" value="7"/>
</dbReference>
<dbReference type="PRINTS" id="PR00320">
    <property type="entry name" value="GPROTEINBRPT"/>
</dbReference>
<dbReference type="InterPro" id="IPR001680">
    <property type="entry name" value="WD40_rpt"/>
</dbReference>
<dbReference type="Pfam" id="PF00656">
    <property type="entry name" value="Peptidase_C14"/>
    <property type="match status" value="1"/>
</dbReference>
<dbReference type="CDD" id="cd00200">
    <property type="entry name" value="WD40"/>
    <property type="match status" value="1"/>
</dbReference>
<dbReference type="InterPro" id="IPR029030">
    <property type="entry name" value="Caspase-like_dom_sf"/>
</dbReference>
<dbReference type="PROSITE" id="PS50082">
    <property type="entry name" value="WD_REPEATS_2"/>
    <property type="match status" value="6"/>
</dbReference>
<evidence type="ECO:0000259" key="4">
    <source>
        <dbReference type="Pfam" id="PF00656"/>
    </source>
</evidence>
<feature type="domain" description="Peptidase C14 caspase" evidence="4">
    <location>
        <begin position="15"/>
        <end position="254"/>
    </location>
</feature>
<organism evidence="5 6">
    <name type="scientific">Catenulispora pinistramenti</name>
    <dbReference type="NCBI Taxonomy" id="2705254"/>
    <lineage>
        <taxon>Bacteria</taxon>
        <taxon>Bacillati</taxon>
        <taxon>Actinomycetota</taxon>
        <taxon>Actinomycetes</taxon>
        <taxon>Catenulisporales</taxon>
        <taxon>Catenulisporaceae</taxon>
        <taxon>Catenulispora</taxon>
    </lineage>
</organism>
<evidence type="ECO:0000256" key="2">
    <source>
        <dbReference type="ARBA" id="ARBA00022737"/>
    </source>
</evidence>
<dbReference type="RefSeq" id="WP_212012862.1">
    <property type="nucleotide sequence ID" value="NZ_JAAFYZ010000099.1"/>
</dbReference>
<dbReference type="SUPFAM" id="SSF52129">
    <property type="entry name" value="Caspase-like"/>
    <property type="match status" value="1"/>
</dbReference>
<evidence type="ECO:0000313" key="5">
    <source>
        <dbReference type="EMBL" id="MBS2550326.1"/>
    </source>
</evidence>
<protein>
    <submittedName>
        <fullName evidence="5">Caspase family protein</fullName>
    </submittedName>
</protein>
<dbReference type="InterPro" id="IPR015943">
    <property type="entry name" value="WD40/YVTN_repeat-like_dom_sf"/>
</dbReference>
<dbReference type="SUPFAM" id="SSF50978">
    <property type="entry name" value="WD40 repeat-like"/>
    <property type="match status" value="1"/>
</dbReference>
<keyword evidence="1 3" id="KW-0853">WD repeat</keyword>
<dbReference type="InterPro" id="IPR011600">
    <property type="entry name" value="Pept_C14_caspase"/>
</dbReference>
<accession>A0ABS5KW75</accession>
<dbReference type="PANTHER" id="PTHR19879:SF9">
    <property type="entry name" value="TRANSCRIPTION INITIATION FACTOR TFIID SUBUNIT 5"/>
    <property type="match status" value="1"/>
</dbReference>
<feature type="repeat" description="WD" evidence="3">
    <location>
        <begin position="296"/>
        <end position="337"/>
    </location>
</feature>
<dbReference type="EMBL" id="JAAFYZ010000099">
    <property type="protein sequence ID" value="MBS2550326.1"/>
    <property type="molecule type" value="Genomic_DNA"/>
</dbReference>
<comment type="caution">
    <text evidence="5">The sequence shown here is derived from an EMBL/GenBank/DDBJ whole genome shotgun (WGS) entry which is preliminary data.</text>
</comment>
<evidence type="ECO:0000313" key="6">
    <source>
        <dbReference type="Proteomes" id="UP000730482"/>
    </source>
</evidence>
<dbReference type="InterPro" id="IPR020472">
    <property type="entry name" value="WD40_PAC1"/>
</dbReference>